<accession>A0ABS9X7Y2</accession>
<gene>
    <name evidence="4" type="ORF">L3081_19455</name>
</gene>
<evidence type="ECO:0000256" key="1">
    <source>
        <dbReference type="ARBA" id="ARBA00007592"/>
    </source>
</evidence>
<dbReference type="Gene3D" id="3.20.20.70">
    <property type="entry name" value="Aldolase class I"/>
    <property type="match status" value="1"/>
</dbReference>
<protein>
    <submittedName>
        <fullName evidence="4">Dihydrodipicolinate synthase family protein</fullName>
    </submittedName>
</protein>
<dbReference type="Pfam" id="PF00701">
    <property type="entry name" value="DHDPS"/>
    <property type="match status" value="1"/>
</dbReference>
<reference evidence="4" key="1">
    <citation type="submission" date="2022-01" db="EMBL/GenBank/DDBJ databases">
        <title>Colwellia maritima, isolated from seawater.</title>
        <authorList>
            <person name="Kristyanto S."/>
            <person name="Jung J."/>
            <person name="Jeon C.O."/>
        </authorList>
    </citation>
    <scope>NUCLEOTIDE SEQUENCE</scope>
    <source>
        <strain evidence="4">MSW7</strain>
    </source>
</reference>
<comment type="caution">
    <text evidence="4">The sequence shown here is derived from an EMBL/GenBank/DDBJ whole genome shotgun (WGS) entry which is preliminary data.</text>
</comment>
<dbReference type="PANTHER" id="PTHR12128:SF66">
    <property type="entry name" value="4-HYDROXY-2-OXOGLUTARATE ALDOLASE, MITOCHONDRIAL"/>
    <property type="match status" value="1"/>
</dbReference>
<dbReference type="EMBL" id="JAKKSL010000004">
    <property type="protein sequence ID" value="MCI2285167.1"/>
    <property type="molecule type" value="Genomic_DNA"/>
</dbReference>
<dbReference type="CDD" id="cd00408">
    <property type="entry name" value="DHDPS-like"/>
    <property type="match status" value="1"/>
</dbReference>
<proteinExistence type="inferred from homology"/>
<keyword evidence="5" id="KW-1185">Reference proteome</keyword>
<evidence type="ECO:0000313" key="5">
    <source>
        <dbReference type="Proteomes" id="UP001139646"/>
    </source>
</evidence>
<evidence type="ECO:0000313" key="4">
    <source>
        <dbReference type="EMBL" id="MCI2285167.1"/>
    </source>
</evidence>
<comment type="similarity">
    <text evidence="1 3">Belongs to the DapA family.</text>
</comment>
<name>A0ABS9X7Y2_9GAMM</name>
<dbReference type="InterPro" id="IPR002220">
    <property type="entry name" value="DapA-like"/>
</dbReference>
<dbReference type="Proteomes" id="UP001139646">
    <property type="component" value="Unassembled WGS sequence"/>
</dbReference>
<evidence type="ECO:0000256" key="3">
    <source>
        <dbReference type="PIRNR" id="PIRNR001365"/>
    </source>
</evidence>
<organism evidence="4 5">
    <name type="scientific">Colwellia maritima</name>
    <dbReference type="NCBI Taxonomy" id="2912588"/>
    <lineage>
        <taxon>Bacteria</taxon>
        <taxon>Pseudomonadati</taxon>
        <taxon>Pseudomonadota</taxon>
        <taxon>Gammaproteobacteria</taxon>
        <taxon>Alteromonadales</taxon>
        <taxon>Colwelliaceae</taxon>
        <taxon>Colwellia</taxon>
    </lineage>
</organism>
<evidence type="ECO:0000256" key="2">
    <source>
        <dbReference type="ARBA" id="ARBA00023239"/>
    </source>
</evidence>
<dbReference type="InterPro" id="IPR013785">
    <property type="entry name" value="Aldolase_TIM"/>
</dbReference>
<dbReference type="SUPFAM" id="SSF51569">
    <property type="entry name" value="Aldolase"/>
    <property type="match status" value="1"/>
</dbReference>
<sequence>MLLKRGIYPVIHTPLLDDESIDFDGLNTCIEHYLETQIAGLTILGSGGELPYFSDNEQYLMVRMVSEKLQNKKTLIAGINAYSSHHALQKIKAYTPYIDSVLLLLNEYYQSTFEDYYHAISTIAHSASVPILLYYFPQVTGRYFSSDQLIKLLSINNIIGIKDSSMHLPTAKKILKNMPQTLYFSGLSLLLEKLVNKGAAGAICPIASILPAQVNAYFNAVSSADTYNIEQYSQSLKSILPIVNTLHIPATIQILALNVLSNSPIPLLKNVASSHANTKEALQILGLPIKSTVRKPLPGLANGASEKIARILKQLTYLD</sequence>
<dbReference type="RefSeq" id="WP_242287893.1">
    <property type="nucleotide sequence ID" value="NZ_JAKKSL010000004.1"/>
</dbReference>
<dbReference type="SMART" id="SM01130">
    <property type="entry name" value="DHDPS"/>
    <property type="match status" value="1"/>
</dbReference>
<keyword evidence="2 3" id="KW-0456">Lyase</keyword>
<dbReference type="PANTHER" id="PTHR12128">
    <property type="entry name" value="DIHYDRODIPICOLINATE SYNTHASE"/>
    <property type="match status" value="1"/>
</dbReference>
<dbReference type="PIRSF" id="PIRSF001365">
    <property type="entry name" value="DHDPS"/>
    <property type="match status" value="1"/>
</dbReference>